<feature type="domain" description="AAA+ ATPase" evidence="4">
    <location>
        <begin position="427"/>
        <end position="555"/>
    </location>
</feature>
<keyword evidence="6" id="KW-1185">Reference proteome</keyword>
<dbReference type="InterPro" id="IPR027417">
    <property type="entry name" value="P-loop_NTPase"/>
</dbReference>
<organism evidence="5 6">
    <name type="scientific">Cereibacter ovatus</name>
    <dbReference type="NCBI Taxonomy" id="439529"/>
    <lineage>
        <taxon>Bacteria</taxon>
        <taxon>Pseudomonadati</taxon>
        <taxon>Pseudomonadota</taxon>
        <taxon>Alphaproteobacteria</taxon>
        <taxon>Rhodobacterales</taxon>
        <taxon>Paracoccaceae</taxon>
        <taxon>Cereibacter</taxon>
    </lineage>
</organism>
<dbReference type="Pfam" id="PF00004">
    <property type="entry name" value="AAA"/>
    <property type="match status" value="1"/>
</dbReference>
<dbReference type="OrthoDB" id="7438987at2"/>
<evidence type="ECO:0000313" key="6">
    <source>
        <dbReference type="Proteomes" id="UP000219467"/>
    </source>
</evidence>
<proteinExistence type="inferred from homology"/>
<dbReference type="SUPFAM" id="SSF52540">
    <property type="entry name" value="P-loop containing nucleoside triphosphate hydrolases"/>
    <property type="match status" value="1"/>
</dbReference>
<evidence type="ECO:0000256" key="3">
    <source>
        <dbReference type="ARBA" id="ARBA00022840"/>
    </source>
</evidence>
<protein>
    <submittedName>
        <fullName evidence="5">ATPase family protein associated with various cellular activities (AAA)</fullName>
    </submittedName>
</protein>
<dbReference type="CDD" id="cd19481">
    <property type="entry name" value="RecA-like_protease"/>
    <property type="match status" value="1"/>
</dbReference>
<dbReference type="InterPro" id="IPR003959">
    <property type="entry name" value="ATPase_AAA_core"/>
</dbReference>
<evidence type="ECO:0000256" key="1">
    <source>
        <dbReference type="ARBA" id="ARBA00006914"/>
    </source>
</evidence>
<dbReference type="GO" id="GO:0016887">
    <property type="term" value="F:ATP hydrolysis activity"/>
    <property type="evidence" value="ECO:0007669"/>
    <property type="project" value="InterPro"/>
</dbReference>
<evidence type="ECO:0000256" key="2">
    <source>
        <dbReference type="ARBA" id="ARBA00022741"/>
    </source>
</evidence>
<sequence>MTAMGMGAASGRPVEWMRRAALLAVGHQIAADDAAALEPRSGWPGCETDWQPLTHEAADLPLAPEAWAEAAAVAAERFPEAAAAFSILADNPGLHLPTPAVFARIAVAGLRLDYDTALAAALAAAGEPGGRLELAAPANLQLPAAQHGLRLSAAGLARVFRREARPRGERLVADHAPILAREARAAMRILAGEGAVSLRSPSRRMARQLALDLAALLPGHACEILALRPGEAVPDPGESSVPLAVDLFDLDQEPRLPLDFGGGLVLLAPDRLETGRIRAVDAPPLAPPRARAVWEAAGVPAGLADRLAPRFALTLPELLAARQEALTLEALTETGMTGGGMAVGVPPDPGPSCRRPSVATGLEQAILAAGARRMGPFVTVVPTDVTLDDLVATPEMRGQLRDAVDWRRTDAQVWTGMGLPRAAGMAQGLSLLFSGPPGGGKTFAARCLAHALGLNLYRVDLSQVVSKYIGETEKRLARIFDEADAGHGVLFFDEADAVFGKRSEVKDAHDRYANIEVGFLLQRLETFAGVVVLATNLRANLDPAFTRRMQFIVEFPMPQKPERAELWRRHLPGPDWLDRQVDVEMLAERFRLAGGNIRNAAVAAAHLAAAEAAPVGPRHLARALVRELEKSGLPRGAEDLGPLALWIEGAAP</sequence>
<dbReference type="Gene3D" id="3.40.50.300">
    <property type="entry name" value="P-loop containing nucleotide triphosphate hydrolases"/>
    <property type="match status" value="1"/>
</dbReference>
<dbReference type="AlphaFoldDB" id="A0A285CRQ6"/>
<dbReference type="RefSeq" id="WP_102016831.1">
    <property type="nucleotide sequence ID" value="NZ_OAOQ01000005.1"/>
</dbReference>
<dbReference type="InterPro" id="IPR050221">
    <property type="entry name" value="26S_Proteasome_ATPase"/>
</dbReference>
<name>A0A285CRQ6_9RHOB</name>
<dbReference type="PANTHER" id="PTHR23073">
    <property type="entry name" value="26S PROTEASOME REGULATORY SUBUNIT"/>
    <property type="match status" value="1"/>
</dbReference>
<dbReference type="Proteomes" id="UP000219467">
    <property type="component" value="Unassembled WGS sequence"/>
</dbReference>
<comment type="similarity">
    <text evidence="1">Belongs to the AAA ATPase family.</text>
</comment>
<reference evidence="6" key="1">
    <citation type="submission" date="2017-08" db="EMBL/GenBank/DDBJ databases">
        <authorList>
            <person name="Varghese N."/>
            <person name="Submissions S."/>
        </authorList>
    </citation>
    <scope>NUCLEOTIDE SEQUENCE [LARGE SCALE GENOMIC DNA]</scope>
    <source>
        <strain evidence="6">JA234</strain>
    </source>
</reference>
<dbReference type="GO" id="GO:0005524">
    <property type="term" value="F:ATP binding"/>
    <property type="evidence" value="ECO:0007669"/>
    <property type="project" value="UniProtKB-KW"/>
</dbReference>
<dbReference type="InterPro" id="IPR003593">
    <property type="entry name" value="AAA+_ATPase"/>
</dbReference>
<accession>A0A285CRQ6</accession>
<dbReference type="EMBL" id="OAOQ01000005">
    <property type="protein sequence ID" value="SNX70237.1"/>
    <property type="molecule type" value="Genomic_DNA"/>
</dbReference>
<keyword evidence="2" id="KW-0547">Nucleotide-binding</keyword>
<keyword evidence="3" id="KW-0067">ATP-binding</keyword>
<evidence type="ECO:0000313" key="5">
    <source>
        <dbReference type="EMBL" id="SNX70237.1"/>
    </source>
</evidence>
<gene>
    <name evidence="5" type="ORF">SAMN05878503_105146</name>
</gene>
<dbReference type="SMART" id="SM00382">
    <property type="entry name" value="AAA"/>
    <property type="match status" value="1"/>
</dbReference>
<evidence type="ECO:0000259" key="4">
    <source>
        <dbReference type="SMART" id="SM00382"/>
    </source>
</evidence>